<comment type="caution">
    <text evidence="2">The sequence shown here is derived from an EMBL/GenBank/DDBJ whole genome shotgun (WGS) entry which is preliminary data.</text>
</comment>
<reference evidence="2" key="1">
    <citation type="submission" date="2021-05" db="EMBL/GenBank/DDBJ databases">
        <authorList>
            <person name="Pietrasiak N."/>
            <person name="Ward R."/>
            <person name="Stajich J.E."/>
            <person name="Kurbessoian T."/>
        </authorList>
    </citation>
    <scope>NUCLEOTIDE SEQUENCE</scope>
    <source>
        <strain evidence="2">UHER 2000/2452</strain>
    </source>
</reference>
<evidence type="ECO:0000256" key="1">
    <source>
        <dbReference type="SAM" id="SignalP"/>
    </source>
</evidence>
<dbReference type="EMBL" id="JAHHHD010000002">
    <property type="protein sequence ID" value="MBW4657675.1"/>
    <property type="molecule type" value="Genomic_DNA"/>
</dbReference>
<keyword evidence="1" id="KW-0732">Signal</keyword>
<gene>
    <name evidence="2" type="ORF">KME15_03300</name>
</gene>
<dbReference type="AlphaFoldDB" id="A0A951Q9F3"/>
<organism evidence="2 3">
    <name type="scientific">Drouetiella hepatica Uher 2000/2452</name>
    <dbReference type="NCBI Taxonomy" id="904376"/>
    <lineage>
        <taxon>Bacteria</taxon>
        <taxon>Bacillati</taxon>
        <taxon>Cyanobacteriota</taxon>
        <taxon>Cyanophyceae</taxon>
        <taxon>Oculatellales</taxon>
        <taxon>Oculatellaceae</taxon>
        <taxon>Drouetiella</taxon>
    </lineage>
</organism>
<sequence length="263" mass="28070">MQLRQLTAGIAALAAIASILSANSAQAFSFKVTDGVANPTTGLTNQGAYSEFAKLKGTTTVDFNSGKAPTDGFAKYSFSNKGQSSSVRSDMWAPVGAEGEKNTSSYLAAFQGDNVIINLAKNLNYFGINWGAAHTGNTYSFYNGDKLVRSFNTKDIDQAGGFATYSALHSGTNEAGAQKQQNGKYYQGNGYVHFYADSEDDIFNKIVISQAGGGGFETDNHSFHEGSGKFNFNTESVPEPGVVMGLMTVGGFFLRQRRRAKVA</sequence>
<dbReference type="InterPro" id="IPR013424">
    <property type="entry name" value="Ice-binding_C"/>
</dbReference>
<evidence type="ECO:0000313" key="2">
    <source>
        <dbReference type="EMBL" id="MBW4657675.1"/>
    </source>
</evidence>
<evidence type="ECO:0000313" key="3">
    <source>
        <dbReference type="Proteomes" id="UP000757435"/>
    </source>
</evidence>
<protein>
    <submittedName>
        <fullName evidence="2">PEP-CTERM sorting domain-containing protein</fullName>
    </submittedName>
</protein>
<reference evidence="2" key="2">
    <citation type="journal article" date="2022" name="Microbiol. Resour. Announc.">
        <title>Metagenome Sequencing to Explore Phylogenomics of Terrestrial Cyanobacteria.</title>
        <authorList>
            <person name="Ward R.D."/>
            <person name="Stajich J.E."/>
            <person name="Johansen J.R."/>
            <person name="Huntemann M."/>
            <person name="Clum A."/>
            <person name="Foster B."/>
            <person name="Foster B."/>
            <person name="Roux S."/>
            <person name="Palaniappan K."/>
            <person name="Varghese N."/>
            <person name="Mukherjee S."/>
            <person name="Reddy T.B.K."/>
            <person name="Daum C."/>
            <person name="Copeland A."/>
            <person name="Chen I.A."/>
            <person name="Ivanova N.N."/>
            <person name="Kyrpides N.C."/>
            <person name="Shapiro N."/>
            <person name="Eloe-Fadrosh E.A."/>
            <person name="Pietrasiak N."/>
        </authorList>
    </citation>
    <scope>NUCLEOTIDE SEQUENCE</scope>
    <source>
        <strain evidence="2">UHER 2000/2452</strain>
    </source>
</reference>
<dbReference type="NCBIfam" id="TIGR02595">
    <property type="entry name" value="PEP_CTERM"/>
    <property type="match status" value="1"/>
</dbReference>
<feature type="chain" id="PRO_5037462699" evidence="1">
    <location>
        <begin position="28"/>
        <end position="263"/>
    </location>
</feature>
<proteinExistence type="predicted"/>
<feature type="signal peptide" evidence="1">
    <location>
        <begin position="1"/>
        <end position="27"/>
    </location>
</feature>
<accession>A0A951Q9F3</accession>
<dbReference type="Proteomes" id="UP000757435">
    <property type="component" value="Unassembled WGS sequence"/>
</dbReference>
<name>A0A951Q9F3_9CYAN</name>